<dbReference type="Pfam" id="PF13280">
    <property type="entry name" value="WYL"/>
    <property type="match status" value="1"/>
</dbReference>
<reference evidence="2 3" key="1">
    <citation type="submission" date="2016-11" db="EMBL/GenBank/DDBJ databases">
        <authorList>
            <person name="Jaros S."/>
            <person name="Januszkiewicz K."/>
            <person name="Wedrychowicz H."/>
        </authorList>
    </citation>
    <scope>NUCLEOTIDE SEQUENCE [LARGE SCALE GENOMIC DNA]</scope>
    <source>
        <strain evidence="2 3">NF2</strain>
    </source>
</reference>
<protein>
    <submittedName>
        <fullName evidence="2">WYL domain-containing protein</fullName>
    </submittedName>
</protein>
<dbReference type="EMBL" id="CP018145">
    <property type="protein sequence ID" value="ASJ55227.1"/>
    <property type="molecule type" value="Genomic_DNA"/>
</dbReference>
<dbReference type="RefSeq" id="WP_088908910.1">
    <property type="nucleotide sequence ID" value="NZ_CP018145.1"/>
</dbReference>
<feature type="domain" description="WYL" evidence="1">
    <location>
        <begin position="2"/>
        <end position="64"/>
    </location>
</feature>
<evidence type="ECO:0000259" key="1">
    <source>
        <dbReference type="Pfam" id="PF13280"/>
    </source>
</evidence>
<evidence type="ECO:0000313" key="2">
    <source>
        <dbReference type="EMBL" id="ASJ55227.1"/>
    </source>
</evidence>
<proteinExistence type="predicted"/>
<sequence>MIQELRRYAVRQQAVEIIYLKKDGEASRRTIRVVHINENKGSLKAYCYMRKAYRVFVLENILAIAPASGHFAG</sequence>
<name>A0A220MJM0_9BACL</name>
<evidence type="ECO:0000313" key="3">
    <source>
        <dbReference type="Proteomes" id="UP000197781"/>
    </source>
</evidence>
<organism evidence="2 3">
    <name type="scientific">Brevibacillus formosus</name>
    <dbReference type="NCBI Taxonomy" id="54913"/>
    <lineage>
        <taxon>Bacteria</taxon>
        <taxon>Bacillati</taxon>
        <taxon>Bacillota</taxon>
        <taxon>Bacilli</taxon>
        <taxon>Bacillales</taxon>
        <taxon>Paenibacillaceae</taxon>
        <taxon>Brevibacillus</taxon>
    </lineage>
</organism>
<dbReference type="Proteomes" id="UP000197781">
    <property type="component" value="Chromosome"/>
</dbReference>
<dbReference type="PROSITE" id="PS52050">
    <property type="entry name" value="WYL"/>
    <property type="match status" value="1"/>
</dbReference>
<dbReference type="KEGG" id="bfm:BP422_17740"/>
<dbReference type="InterPro" id="IPR026881">
    <property type="entry name" value="WYL_dom"/>
</dbReference>
<gene>
    <name evidence="2" type="ORF">BP422_17740</name>
</gene>
<dbReference type="AlphaFoldDB" id="A0A220MJM0"/>
<accession>A0A220MJM0</accession>